<evidence type="ECO:0000313" key="1">
    <source>
        <dbReference type="EMBL" id="CDQ22576.1"/>
    </source>
</evidence>
<organism evidence="1 2">
    <name type="scientific">Halobacillus karajensis</name>
    <dbReference type="NCBI Taxonomy" id="195088"/>
    <lineage>
        <taxon>Bacteria</taxon>
        <taxon>Bacillati</taxon>
        <taxon>Bacillota</taxon>
        <taxon>Bacilli</taxon>
        <taxon>Bacillales</taxon>
        <taxon>Bacillaceae</taxon>
        <taxon>Halobacillus</taxon>
    </lineage>
</organism>
<keyword evidence="2" id="KW-1185">Reference proteome</keyword>
<reference evidence="1 2" key="2">
    <citation type="submission" date="2014-05" db="EMBL/GenBank/DDBJ databases">
        <title>Draft genome sequence of Halobacillus karajensis HK-03.</title>
        <authorList>
            <person name="Khelaifia S."/>
            <person name="Croce O."/>
            <person name="Lagier J.C."/>
            <person name="Raoult D."/>
        </authorList>
    </citation>
    <scope>NUCLEOTIDE SEQUENCE [LARGE SCALE GENOMIC DNA]</scope>
    <source>
        <strain evidence="1 2">HD-03</strain>
    </source>
</reference>
<evidence type="ECO:0000313" key="2">
    <source>
        <dbReference type="Proteomes" id="UP000028868"/>
    </source>
</evidence>
<dbReference type="EMBL" id="CCDI010000001">
    <property type="protein sequence ID" value="CDQ22576.1"/>
    <property type="molecule type" value="Genomic_DNA"/>
</dbReference>
<name>A0A059NXR3_9BACI</name>
<reference evidence="2" key="1">
    <citation type="submission" date="2014-03" db="EMBL/GenBank/DDBJ databases">
        <authorList>
            <person name="Urmite Genomes U."/>
        </authorList>
    </citation>
    <scope>NUCLEOTIDE SEQUENCE [LARGE SCALE GENOMIC DNA]</scope>
    <source>
        <strain evidence="2">HD-03</strain>
    </source>
</reference>
<dbReference type="AlphaFoldDB" id="A0A059NXR3"/>
<protein>
    <submittedName>
        <fullName evidence="1">Uncharacterized protein</fullName>
    </submittedName>
</protein>
<proteinExistence type="predicted"/>
<gene>
    <name evidence="1" type="ORF">BN983_00789</name>
</gene>
<accession>A0A059NXR3</accession>
<dbReference type="RefSeq" id="WP_156036656.1">
    <property type="nucleotide sequence ID" value="NZ_CCDI010000001.1"/>
</dbReference>
<sequence length="46" mass="5357">MADKDKIQIKKGNGKEIAVTEKAYRVIFQDQGYKKVEKKKKKDDSK</sequence>
<dbReference type="Proteomes" id="UP000028868">
    <property type="component" value="Unassembled WGS sequence"/>
</dbReference>
<comment type="caution">
    <text evidence="1">The sequence shown here is derived from an EMBL/GenBank/DDBJ whole genome shotgun (WGS) entry which is preliminary data.</text>
</comment>